<sequence length="435" mass="45741">MVNMKGLLGYASVGGALGLANAKALKWSPDYEERRWTPAQETMGFMQALGMEGIASPPTPTTAPKPRGLVERSSTDNTCGYVSGINTNSLYCAASQYCAYNSINHHIGCCDDTKSDCPVWTTCYKSADAKSFTTDNGLTLWCGFTDHPNCVTHLYNDQFSGYTLLGCGVADATDTIFYSSIPTTSSTTSTSSSSILSSSSSSSKSTSSSSTTAPKPGSTDPPPAVTDSQGSSSGAPIGPIVGGVVGGVAALALIGLGIFFLVRQNKKNNNVAPAVGAAAAPPAPPVGGPAPPSNATSPTQMSQHGGYYDPSAAGFAHLDPRASMAKPPYGYDQNISPTSSPPPPGSHSPVPMYNAQTTPPPMQQQQGFPQQQQGYAQQQGYPQQQQQQQQQQYQEYNQGYEQQQLPQQQQSPQQQHYAAELPTQRGDGEARELAA</sequence>
<keyword evidence="3 6" id="KW-1133">Transmembrane helix</keyword>
<feature type="compositionally biased region" description="Polar residues" evidence="5">
    <location>
        <begin position="293"/>
        <end position="303"/>
    </location>
</feature>
<proteinExistence type="predicted"/>
<keyword evidence="8" id="KW-1185">Reference proteome</keyword>
<dbReference type="Proteomes" id="UP001283341">
    <property type="component" value="Unassembled WGS sequence"/>
</dbReference>
<gene>
    <name evidence="7" type="ORF">B0H66DRAFT_548989</name>
</gene>
<reference evidence="7" key="1">
    <citation type="journal article" date="2023" name="Mol. Phylogenet. Evol.">
        <title>Genome-scale phylogeny and comparative genomics of the fungal order Sordariales.</title>
        <authorList>
            <person name="Hensen N."/>
            <person name="Bonometti L."/>
            <person name="Westerberg I."/>
            <person name="Brannstrom I.O."/>
            <person name="Guillou S."/>
            <person name="Cros-Aarteil S."/>
            <person name="Calhoun S."/>
            <person name="Haridas S."/>
            <person name="Kuo A."/>
            <person name="Mondo S."/>
            <person name="Pangilinan J."/>
            <person name="Riley R."/>
            <person name="LaButti K."/>
            <person name="Andreopoulos B."/>
            <person name="Lipzen A."/>
            <person name="Chen C."/>
            <person name="Yan M."/>
            <person name="Daum C."/>
            <person name="Ng V."/>
            <person name="Clum A."/>
            <person name="Steindorff A."/>
            <person name="Ohm R.A."/>
            <person name="Martin F."/>
            <person name="Silar P."/>
            <person name="Natvig D.O."/>
            <person name="Lalanne C."/>
            <person name="Gautier V."/>
            <person name="Ament-Velasquez S.L."/>
            <person name="Kruys A."/>
            <person name="Hutchinson M.I."/>
            <person name="Powell A.J."/>
            <person name="Barry K."/>
            <person name="Miller A.N."/>
            <person name="Grigoriev I.V."/>
            <person name="Debuchy R."/>
            <person name="Gladieux P."/>
            <person name="Hiltunen Thoren M."/>
            <person name="Johannesson H."/>
        </authorList>
    </citation>
    <scope>NUCLEOTIDE SEQUENCE</scope>
    <source>
        <strain evidence="7">CBS 118394</strain>
    </source>
</reference>
<evidence type="ECO:0000256" key="1">
    <source>
        <dbReference type="ARBA" id="ARBA00004167"/>
    </source>
</evidence>
<feature type="compositionally biased region" description="Low complexity" evidence="5">
    <location>
        <begin position="363"/>
        <end position="415"/>
    </location>
</feature>
<feature type="region of interest" description="Disordered" evidence="5">
    <location>
        <begin position="55"/>
        <end position="74"/>
    </location>
</feature>
<dbReference type="GO" id="GO:0016020">
    <property type="term" value="C:membrane"/>
    <property type="evidence" value="ECO:0007669"/>
    <property type="project" value="UniProtKB-SubCell"/>
</dbReference>
<feature type="region of interest" description="Disordered" evidence="5">
    <location>
        <begin position="182"/>
        <end position="233"/>
    </location>
</feature>
<dbReference type="EMBL" id="JAUEDM010000002">
    <property type="protein sequence ID" value="KAK3325676.1"/>
    <property type="molecule type" value="Genomic_DNA"/>
</dbReference>
<keyword evidence="4 6" id="KW-0472">Membrane</keyword>
<feature type="region of interest" description="Disordered" evidence="5">
    <location>
        <begin position="278"/>
        <end position="435"/>
    </location>
</feature>
<feature type="compositionally biased region" description="Basic and acidic residues" evidence="5">
    <location>
        <begin position="426"/>
        <end position="435"/>
    </location>
</feature>
<accession>A0AAE0IIF7</accession>
<comment type="caution">
    <text evidence="7">The sequence shown here is derived from an EMBL/GenBank/DDBJ whole genome shotgun (WGS) entry which is preliminary data.</text>
</comment>
<dbReference type="InterPro" id="IPR051694">
    <property type="entry name" value="Immunoregulatory_rcpt-like"/>
</dbReference>
<evidence type="ECO:0000313" key="8">
    <source>
        <dbReference type="Proteomes" id="UP001283341"/>
    </source>
</evidence>
<evidence type="ECO:0000256" key="3">
    <source>
        <dbReference type="ARBA" id="ARBA00022989"/>
    </source>
</evidence>
<comment type="subcellular location">
    <subcellularLocation>
        <location evidence="1">Membrane</location>
        <topology evidence="1">Single-pass membrane protein</topology>
    </subcellularLocation>
</comment>
<evidence type="ECO:0000256" key="2">
    <source>
        <dbReference type="ARBA" id="ARBA00022692"/>
    </source>
</evidence>
<feature type="transmembrane region" description="Helical" evidence="6">
    <location>
        <begin position="240"/>
        <end position="262"/>
    </location>
</feature>
<dbReference type="GO" id="GO:0071944">
    <property type="term" value="C:cell periphery"/>
    <property type="evidence" value="ECO:0007669"/>
    <property type="project" value="UniProtKB-ARBA"/>
</dbReference>
<feature type="compositionally biased region" description="Pro residues" evidence="5">
    <location>
        <begin position="281"/>
        <end position="292"/>
    </location>
</feature>
<evidence type="ECO:0000256" key="6">
    <source>
        <dbReference type="SAM" id="Phobius"/>
    </source>
</evidence>
<dbReference type="AlphaFoldDB" id="A0AAE0IIF7"/>
<keyword evidence="2 6" id="KW-0812">Transmembrane</keyword>
<evidence type="ECO:0000313" key="7">
    <source>
        <dbReference type="EMBL" id="KAK3325676.1"/>
    </source>
</evidence>
<dbReference type="PANTHER" id="PTHR15549:SF33">
    <property type="entry name" value="MEMBRANE PROTEIN WSC4, PUTATIVE (AFU_ORTHOLOGUE AFUA_5G09020)-RELATED"/>
    <property type="match status" value="1"/>
</dbReference>
<reference evidence="7" key="2">
    <citation type="submission" date="2023-06" db="EMBL/GenBank/DDBJ databases">
        <authorList>
            <consortium name="Lawrence Berkeley National Laboratory"/>
            <person name="Haridas S."/>
            <person name="Hensen N."/>
            <person name="Bonometti L."/>
            <person name="Westerberg I."/>
            <person name="Brannstrom I.O."/>
            <person name="Guillou S."/>
            <person name="Cros-Aarteil S."/>
            <person name="Calhoun S."/>
            <person name="Kuo A."/>
            <person name="Mondo S."/>
            <person name="Pangilinan J."/>
            <person name="Riley R."/>
            <person name="Labutti K."/>
            <person name="Andreopoulos B."/>
            <person name="Lipzen A."/>
            <person name="Chen C."/>
            <person name="Yanf M."/>
            <person name="Daum C."/>
            <person name="Ng V."/>
            <person name="Clum A."/>
            <person name="Steindorff A."/>
            <person name="Ohm R."/>
            <person name="Martin F."/>
            <person name="Silar P."/>
            <person name="Natvig D."/>
            <person name="Lalanne C."/>
            <person name="Gautier V."/>
            <person name="Ament-Velasquez S.L."/>
            <person name="Kruys A."/>
            <person name="Hutchinson M.I."/>
            <person name="Powell A.J."/>
            <person name="Barry K."/>
            <person name="Miller A.N."/>
            <person name="Grigoriev I.V."/>
            <person name="Debuchy R."/>
            <person name="Gladieux P."/>
            <person name="Thoren M.H."/>
            <person name="Johannesson H."/>
        </authorList>
    </citation>
    <scope>NUCLEOTIDE SEQUENCE</scope>
    <source>
        <strain evidence="7">CBS 118394</strain>
    </source>
</reference>
<evidence type="ECO:0000256" key="5">
    <source>
        <dbReference type="SAM" id="MobiDB-lite"/>
    </source>
</evidence>
<dbReference type="PANTHER" id="PTHR15549">
    <property type="entry name" value="PAIRED IMMUNOGLOBULIN-LIKE TYPE 2 RECEPTOR"/>
    <property type="match status" value="1"/>
</dbReference>
<feature type="compositionally biased region" description="Low complexity" evidence="5">
    <location>
        <begin position="182"/>
        <end position="212"/>
    </location>
</feature>
<organism evidence="7 8">
    <name type="scientific">Apodospora peruviana</name>
    <dbReference type="NCBI Taxonomy" id="516989"/>
    <lineage>
        <taxon>Eukaryota</taxon>
        <taxon>Fungi</taxon>
        <taxon>Dikarya</taxon>
        <taxon>Ascomycota</taxon>
        <taxon>Pezizomycotina</taxon>
        <taxon>Sordariomycetes</taxon>
        <taxon>Sordariomycetidae</taxon>
        <taxon>Sordariales</taxon>
        <taxon>Lasiosphaeriaceae</taxon>
        <taxon>Apodospora</taxon>
    </lineage>
</organism>
<name>A0AAE0IIF7_9PEZI</name>
<evidence type="ECO:0000256" key="4">
    <source>
        <dbReference type="ARBA" id="ARBA00023136"/>
    </source>
</evidence>
<protein>
    <submittedName>
        <fullName evidence="7">Uncharacterized protein</fullName>
    </submittedName>
</protein>